<dbReference type="EMBL" id="CP012159">
    <property type="protein sequence ID" value="AKT40502.1"/>
    <property type="molecule type" value="Genomic_DNA"/>
</dbReference>
<accession>A0A0K1EII8</accession>
<dbReference type="InterPro" id="IPR052943">
    <property type="entry name" value="TMTC_O-mannosyl-trnsfr"/>
</dbReference>
<evidence type="ECO:0000256" key="2">
    <source>
        <dbReference type="SAM" id="MobiDB-lite"/>
    </source>
</evidence>
<dbReference type="SMART" id="SM00028">
    <property type="entry name" value="TPR"/>
    <property type="match status" value="3"/>
</dbReference>
<evidence type="ECO:0000259" key="3">
    <source>
        <dbReference type="PROSITE" id="PS50937"/>
    </source>
</evidence>
<dbReference type="Pfam" id="PF13414">
    <property type="entry name" value="TPR_11"/>
    <property type="match status" value="1"/>
</dbReference>
<organism evidence="4 5">
    <name type="scientific">Chondromyces crocatus</name>
    <dbReference type="NCBI Taxonomy" id="52"/>
    <lineage>
        <taxon>Bacteria</taxon>
        <taxon>Pseudomonadati</taxon>
        <taxon>Myxococcota</taxon>
        <taxon>Polyangia</taxon>
        <taxon>Polyangiales</taxon>
        <taxon>Polyangiaceae</taxon>
        <taxon>Chondromyces</taxon>
    </lineage>
</organism>
<dbReference type="Proteomes" id="UP000067626">
    <property type="component" value="Chromosome"/>
</dbReference>
<dbReference type="OrthoDB" id="5338908at2"/>
<dbReference type="PROSITE" id="PS50005">
    <property type="entry name" value="TPR"/>
    <property type="match status" value="3"/>
</dbReference>
<dbReference type="SUPFAM" id="SSF48452">
    <property type="entry name" value="TPR-like"/>
    <property type="match status" value="1"/>
</dbReference>
<evidence type="ECO:0000256" key="1">
    <source>
        <dbReference type="PROSITE-ProRule" id="PRU00339"/>
    </source>
</evidence>
<reference evidence="4 5" key="1">
    <citation type="submission" date="2015-07" db="EMBL/GenBank/DDBJ databases">
        <title>Genome analysis of myxobacterium Chondromyces crocatus Cm c5 reveals a high potential for natural compound synthesis and the genetic basis for the loss of fruiting body formation.</title>
        <authorList>
            <person name="Zaburannyi N."/>
            <person name="Bunk B."/>
            <person name="Maier J."/>
            <person name="Overmann J."/>
            <person name="Mueller R."/>
        </authorList>
    </citation>
    <scope>NUCLEOTIDE SEQUENCE [LARGE SCALE GENOMIC DNA]</scope>
    <source>
        <strain evidence="4 5">Cm c5</strain>
    </source>
</reference>
<feature type="compositionally biased region" description="Pro residues" evidence="2">
    <location>
        <begin position="30"/>
        <end position="41"/>
    </location>
</feature>
<evidence type="ECO:0000313" key="4">
    <source>
        <dbReference type="EMBL" id="AKT40502.1"/>
    </source>
</evidence>
<feature type="domain" description="HTH merR-type" evidence="3">
    <location>
        <begin position="48"/>
        <end position="116"/>
    </location>
</feature>
<dbReference type="RefSeq" id="WP_050432429.1">
    <property type="nucleotide sequence ID" value="NZ_CP012159.1"/>
</dbReference>
<dbReference type="InterPro" id="IPR000551">
    <property type="entry name" value="MerR-type_HTH_dom"/>
</dbReference>
<dbReference type="AlphaFoldDB" id="A0A0K1EII8"/>
<evidence type="ECO:0000313" key="5">
    <source>
        <dbReference type="Proteomes" id="UP000067626"/>
    </source>
</evidence>
<dbReference type="SUPFAM" id="SSF46955">
    <property type="entry name" value="Putative DNA-binding domain"/>
    <property type="match status" value="1"/>
</dbReference>
<proteinExistence type="predicted"/>
<feature type="repeat" description="TPR" evidence="1">
    <location>
        <begin position="220"/>
        <end position="253"/>
    </location>
</feature>
<dbReference type="PANTHER" id="PTHR44809:SF1">
    <property type="entry name" value="PROTEIN O-MANNOSYL-TRANSFERASE TMTC1"/>
    <property type="match status" value="1"/>
</dbReference>
<feature type="repeat" description="TPR" evidence="1">
    <location>
        <begin position="288"/>
        <end position="321"/>
    </location>
</feature>
<dbReference type="KEGG" id="ccro:CMC5_046570"/>
<protein>
    <submittedName>
        <fullName evidence="4">MerR family transcriptional regulator</fullName>
    </submittedName>
</protein>
<dbReference type="PROSITE" id="PS50937">
    <property type="entry name" value="HTH_MERR_2"/>
    <property type="match status" value="1"/>
</dbReference>
<dbReference type="GO" id="GO:0003677">
    <property type="term" value="F:DNA binding"/>
    <property type="evidence" value="ECO:0007669"/>
    <property type="project" value="InterPro"/>
</dbReference>
<feature type="repeat" description="TPR" evidence="1">
    <location>
        <begin position="254"/>
        <end position="287"/>
    </location>
</feature>
<keyword evidence="5" id="KW-1185">Reference proteome</keyword>
<sequence>MNNKERPEAGDAGKVIHVVFGPGGGRVAAPHPPRAPEPPASNEPVSDLFTASEVAKLLGVAVGKLRTLDRASIVSPSGRRRGRRAYTFSDLIALRAARDLLVRKVRLRDVAKAIENIVAALPRVTRPLAELRIVSDGQAVVVRSSSGSFEPLTGQMVLDFEVKDLRDDVVRVLRPRVGRDRARTAYDLYMQASQLDEDPETMDDAESLYRRALEIDPWLAIATTNLGNICFRRGDEAQAEVLYQKALQIDPQQPEAQYNLGYVMLDRGQALEAISYFRGAIESDPRFADAYYNLAMAYEQIGESTKARPCWRKYLELEPTGTWAEIARKHL</sequence>
<gene>
    <name evidence="4" type="primary">merR</name>
    <name evidence="4" type="ORF">CMC5_046570</name>
</gene>
<dbReference type="Gene3D" id="1.10.1660.10">
    <property type="match status" value="1"/>
</dbReference>
<dbReference type="Gene3D" id="1.25.40.10">
    <property type="entry name" value="Tetratricopeptide repeat domain"/>
    <property type="match status" value="2"/>
</dbReference>
<dbReference type="GO" id="GO:0006355">
    <property type="term" value="P:regulation of DNA-templated transcription"/>
    <property type="evidence" value="ECO:0007669"/>
    <property type="project" value="InterPro"/>
</dbReference>
<keyword evidence="1" id="KW-0802">TPR repeat</keyword>
<dbReference type="InterPro" id="IPR009061">
    <property type="entry name" value="DNA-bd_dom_put_sf"/>
</dbReference>
<feature type="region of interest" description="Disordered" evidence="2">
    <location>
        <begin position="20"/>
        <end position="45"/>
    </location>
</feature>
<dbReference type="InterPro" id="IPR011990">
    <property type="entry name" value="TPR-like_helical_dom_sf"/>
</dbReference>
<dbReference type="Pfam" id="PF13411">
    <property type="entry name" value="MerR_1"/>
    <property type="match status" value="1"/>
</dbReference>
<dbReference type="STRING" id="52.CMC5_046570"/>
<dbReference type="PANTHER" id="PTHR44809">
    <property type="match status" value="1"/>
</dbReference>
<name>A0A0K1EII8_CHOCO</name>
<dbReference type="SMART" id="SM00422">
    <property type="entry name" value="HTH_MERR"/>
    <property type="match status" value="1"/>
</dbReference>
<dbReference type="InterPro" id="IPR019734">
    <property type="entry name" value="TPR_rpt"/>
</dbReference>
<dbReference type="Pfam" id="PF13431">
    <property type="entry name" value="TPR_17"/>
    <property type="match status" value="1"/>
</dbReference>